<dbReference type="GO" id="GO:0005886">
    <property type="term" value="C:plasma membrane"/>
    <property type="evidence" value="ECO:0007669"/>
    <property type="project" value="TreeGrafter"/>
</dbReference>
<feature type="domain" description="Pyrrolo-quinoline quinone repeat" evidence="5">
    <location>
        <begin position="35"/>
        <end position="259"/>
    </location>
</feature>
<feature type="compositionally biased region" description="Basic residues" evidence="2">
    <location>
        <begin position="679"/>
        <end position="689"/>
    </location>
</feature>
<dbReference type="Gene3D" id="2.130.10.10">
    <property type="entry name" value="YVTN repeat-like/Quinoprotein amine dehydrogenase"/>
    <property type="match status" value="1"/>
</dbReference>
<feature type="compositionally biased region" description="Polar residues" evidence="2">
    <location>
        <begin position="569"/>
        <end position="578"/>
    </location>
</feature>
<dbReference type="AlphaFoldDB" id="A0AA41S061"/>
<dbReference type="GO" id="GO:0010183">
    <property type="term" value="P:pollen tube guidance"/>
    <property type="evidence" value="ECO:0007669"/>
    <property type="project" value="TreeGrafter"/>
</dbReference>
<gene>
    <name evidence="6" type="ORF">MKW94_004761</name>
</gene>
<sequence>MAPIILLLLFLFRASDAMKLLRAQEPIRKTTYRLSKPLVGDNGRIYTCSERNFFAFESNGSIAWSVHINYTCYVDIAPIQDEFGKVYLVAENKILKINPPNARNPESTFEVFFGDTLTTEGSNKISGMAVSVISSLVFITVENRGLFAYTLRGQRLWSAGPVLYRSGYRIGCKRNITDCYFTSAPVVDQCEASVYISNTYGELYSLGIRNPQFKWIQDLSEFDKLLTITPGNNGLVYVIFPVKALLLALDVSTGNILWQKNIGPLSTTDCSPTVDSNGWISIGSLDGFLYSFSPSGVLRKFPKANVLDSVVLVSPLLDCSGYAIYFSQTVMEGKISRTIGDFTYISAMKPKNVVFTVLVPDTGSVYWSGTYTGQFASFLNESNLQHFTMDERILLAFVTAGNMGNPLSCRTTRQKLTSSCSLAKPTHLSIYTENERTILLFLLFESLVLIVLVCVVRFCCIFWRKEKLKDQNLGKFLEERRSLRIRKKEFDRTITELEQKAAEEEALTLDVMEKLGDLMKERDGIERELSTTYSLGRDKCKSVSKSILPPSDDKAKSFSFKSRKQESATIFHTLSDPDTSSRKGTSEYSCNDSGSSGSFSSSSSRENQAKNLVYYEDKESALKAKKKVESDEAGPSNSSAGILKEKYWQSAAVATSGFTHPLYVDGEKGGGSSSSKSNWLKRRTLSSTN</sequence>
<dbReference type="SUPFAM" id="SSF50998">
    <property type="entry name" value="Quinoprotein alcohol dehydrogenase-like"/>
    <property type="match status" value="1"/>
</dbReference>
<dbReference type="Pfam" id="PF13360">
    <property type="entry name" value="PQQ_2"/>
    <property type="match status" value="1"/>
</dbReference>
<protein>
    <recommendedName>
        <fullName evidence="5">Pyrrolo-quinoline quinone repeat domain-containing protein</fullName>
    </recommendedName>
</protein>
<keyword evidence="4" id="KW-0732">Signal</keyword>
<evidence type="ECO:0000256" key="4">
    <source>
        <dbReference type="SAM" id="SignalP"/>
    </source>
</evidence>
<dbReference type="InterPro" id="IPR018391">
    <property type="entry name" value="PQQ_b-propeller_rpt"/>
</dbReference>
<dbReference type="InterPro" id="IPR011047">
    <property type="entry name" value="Quinoprotein_ADH-like_sf"/>
</dbReference>
<dbReference type="InterPro" id="IPR045301">
    <property type="entry name" value="GEX3-like"/>
</dbReference>
<keyword evidence="3" id="KW-0472">Membrane</keyword>
<dbReference type="Proteomes" id="UP001177140">
    <property type="component" value="Unassembled WGS sequence"/>
</dbReference>
<dbReference type="InterPro" id="IPR015943">
    <property type="entry name" value="WD40/YVTN_repeat-like_dom_sf"/>
</dbReference>
<accession>A0AA41S061</accession>
<evidence type="ECO:0000313" key="7">
    <source>
        <dbReference type="Proteomes" id="UP001177140"/>
    </source>
</evidence>
<feature type="chain" id="PRO_5041374349" description="Pyrrolo-quinoline quinone repeat domain-containing protein" evidence="4">
    <location>
        <begin position="18"/>
        <end position="689"/>
    </location>
</feature>
<feature type="coiled-coil region" evidence="1">
    <location>
        <begin position="480"/>
        <end position="507"/>
    </location>
</feature>
<keyword evidence="1" id="KW-0175">Coiled coil</keyword>
<keyword evidence="3" id="KW-1133">Transmembrane helix</keyword>
<feature type="region of interest" description="Disordered" evidence="2">
    <location>
        <begin position="569"/>
        <end position="604"/>
    </location>
</feature>
<evidence type="ECO:0000313" key="6">
    <source>
        <dbReference type="EMBL" id="MCL7023803.1"/>
    </source>
</evidence>
<name>A0AA41S061_PAPNU</name>
<keyword evidence="7" id="KW-1185">Reference proteome</keyword>
<feature type="region of interest" description="Disordered" evidence="2">
    <location>
        <begin position="660"/>
        <end position="689"/>
    </location>
</feature>
<dbReference type="PANTHER" id="PTHR37253">
    <property type="entry name" value="PROTEIN GAMETE EXPRESSED 3"/>
    <property type="match status" value="1"/>
</dbReference>
<dbReference type="InterPro" id="IPR002372">
    <property type="entry name" value="PQQ_rpt_dom"/>
</dbReference>
<reference evidence="6" key="1">
    <citation type="submission" date="2022-03" db="EMBL/GenBank/DDBJ databases">
        <title>A functionally conserved STORR gene fusion in Papaver species that diverged 16.8 million years ago.</title>
        <authorList>
            <person name="Catania T."/>
        </authorList>
    </citation>
    <scope>NUCLEOTIDE SEQUENCE</scope>
    <source>
        <strain evidence="6">S-191538</strain>
    </source>
</reference>
<evidence type="ECO:0000256" key="2">
    <source>
        <dbReference type="SAM" id="MobiDB-lite"/>
    </source>
</evidence>
<organism evidence="6 7">
    <name type="scientific">Papaver nudicaule</name>
    <name type="common">Iceland poppy</name>
    <dbReference type="NCBI Taxonomy" id="74823"/>
    <lineage>
        <taxon>Eukaryota</taxon>
        <taxon>Viridiplantae</taxon>
        <taxon>Streptophyta</taxon>
        <taxon>Embryophyta</taxon>
        <taxon>Tracheophyta</taxon>
        <taxon>Spermatophyta</taxon>
        <taxon>Magnoliopsida</taxon>
        <taxon>Ranunculales</taxon>
        <taxon>Papaveraceae</taxon>
        <taxon>Papaveroideae</taxon>
        <taxon>Papaver</taxon>
    </lineage>
</organism>
<comment type="caution">
    <text evidence="6">The sequence shown here is derived from an EMBL/GenBank/DDBJ whole genome shotgun (WGS) entry which is preliminary data.</text>
</comment>
<feature type="compositionally biased region" description="Low complexity" evidence="2">
    <location>
        <begin position="593"/>
        <end position="604"/>
    </location>
</feature>
<keyword evidence="3" id="KW-0812">Transmembrane</keyword>
<feature type="transmembrane region" description="Helical" evidence="3">
    <location>
        <begin position="438"/>
        <end position="463"/>
    </location>
</feature>
<evidence type="ECO:0000256" key="3">
    <source>
        <dbReference type="SAM" id="Phobius"/>
    </source>
</evidence>
<dbReference type="FunFam" id="2.130.10.10:FF:001929">
    <property type="entry name" value="Protein GAMETE EXPRESSED 3"/>
    <property type="match status" value="1"/>
</dbReference>
<dbReference type="PANTHER" id="PTHR37253:SF1">
    <property type="entry name" value="PROTEIN GAMETE EXPRESSED 3"/>
    <property type="match status" value="1"/>
</dbReference>
<feature type="signal peptide" evidence="4">
    <location>
        <begin position="1"/>
        <end position="17"/>
    </location>
</feature>
<proteinExistence type="predicted"/>
<dbReference type="GO" id="GO:0009793">
    <property type="term" value="P:embryo development ending in seed dormancy"/>
    <property type="evidence" value="ECO:0007669"/>
    <property type="project" value="TreeGrafter"/>
</dbReference>
<evidence type="ECO:0000259" key="5">
    <source>
        <dbReference type="Pfam" id="PF13360"/>
    </source>
</evidence>
<dbReference type="EMBL" id="JAJJMA010026570">
    <property type="protein sequence ID" value="MCL7023803.1"/>
    <property type="molecule type" value="Genomic_DNA"/>
</dbReference>
<evidence type="ECO:0000256" key="1">
    <source>
        <dbReference type="SAM" id="Coils"/>
    </source>
</evidence>
<dbReference type="SMART" id="SM00564">
    <property type="entry name" value="PQQ"/>
    <property type="match status" value="5"/>
</dbReference>